<dbReference type="GO" id="GO:0005829">
    <property type="term" value="C:cytosol"/>
    <property type="evidence" value="ECO:0007669"/>
    <property type="project" value="TreeGrafter"/>
</dbReference>
<dbReference type="FunFam" id="3.40.50.620:FF:000056">
    <property type="entry name" value="Leucine--tRNA ligase"/>
    <property type="match status" value="1"/>
</dbReference>
<dbReference type="FunFam" id="3.10.20.590:FF:000001">
    <property type="entry name" value="Leucine--tRNA ligase"/>
    <property type="match status" value="1"/>
</dbReference>
<proteinExistence type="inferred from homology"/>
<dbReference type="CDD" id="cd00812">
    <property type="entry name" value="LeuRS_core"/>
    <property type="match status" value="1"/>
</dbReference>
<dbReference type="FunFam" id="1.10.730.10:FF:000011">
    <property type="entry name" value="Leucine--tRNA ligase chloroplastic/mitochondrial"/>
    <property type="match status" value="1"/>
</dbReference>
<evidence type="ECO:0000256" key="10">
    <source>
        <dbReference type="RuleBase" id="RU363035"/>
    </source>
</evidence>
<evidence type="ECO:0000256" key="2">
    <source>
        <dbReference type="ARBA" id="ARBA00022490"/>
    </source>
</evidence>
<evidence type="ECO:0000256" key="8">
    <source>
        <dbReference type="ARBA" id="ARBA00047469"/>
    </source>
</evidence>
<dbReference type="CDD" id="cd07958">
    <property type="entry name" value="Anticodon_Ia_Leu_BEm"/>
    <property type="match status" value="1"/>
</dbReference>
<dbReference type="EMBL" id="AP012167">
    <property type="protein sequence ID" value="BAN06542.1"/>
    <property type="molecule type" value="Genomic_DNA"/>
</dbReference>
<dbReference type="SUPFAM" id="SSF47323">
    <property type="entry name" value="Anticodon-binding domain of a subclass of class I aminoacyl-tRNA synthetases"/>
    <property type="match status" value="1"/>
</dbReference>
<evidence type="ECO:0000313" key="15">
    <source>
        <dbReference type="EMBL" id="BAN06542.1"/>
    </source>
</evidence>
<dbReference type="AlphaFoldDB" id="M5ADW8"/>
<comment type="catalytic activity">
    <reaction evidence="8 9">
        <text>tRNA(Leu) + L-leucine + ATP = L-leucyl-tRNA(Leu) + AMP + diphosphate</text>
        <dbReference type="Rhea" id="RHEA:11688"/>
        <dbReference type="Rhea" id="RHEA-COMP:9613"/>
        <dbReference type="Rhea" id="RHEA-COMP:9622"/>
        <dbReference type="ChEBI" id="CHEBI:30616"/>
        <dbReference type="ChEBI" id="CHEBI:33019"/>
        <dbReference type="ChEBI" id="CHEBI:57427"/>
        <dbReference type="ChEBI" id="CHEBI:78442"/>
        <dbReference type="ChEBI" id="CHEBI:78494"/>
        <dbReference type="ChEBI" id="CHEBI:456215"/>
        <dbReference type="EC" id="6.1.1.4"/>
    </reaction>
</comment>
<evidence type="ECO:0000313" key="16">
    <source>
        <dbReference type="Proteomes" id="UP000012042"/>
    </source>
</evidence>
<dbReference type="InterPro" id="IPR014729">
    <property type="entry name" value="Rossmann-like_a/b/a_fold"/>
</dbReference>
<dbReference type="PANTHER" id="PTHR43740">
    <property type="entry name" value="LEUCYL-TRNA SYNTHETASE"/>
    <property type="match status" value="1"/>
</dbReference>
<dbReference type="InterPro" id="IPR001412">
    <property type="entry name" value="aa-tRNA-synth_I_CS"/>
</dbReference>
<evidence type="ECO:0000259" key="14">
    <source>
        <dbReference type="Pfam" id="PF13603"/>
    </source>
</evidence>
<keyword evidence="4 9" id="KW-0547">Nucleotide-binding</keyword>
<evidence type="ECO:0000259" key="11">
    <source>
        <dbReference type="Pfam" id="PF00133"/>
    </source>
</evidence>
<keyword evidence="6 9" id="KW-0648">Protein biosynthesis</keyword>
<evidence type="ECO:0000256" key="9">
    <source>
        <dbReference type="HAMAP-Rule" id="MF_00049"/>
    </source>
</evidence>
<dbReference type="PRINTS" id="PR00985">
    <property type="entry name" value="TRNASYNTHLEU"/>
</dbReference>
<evidence type="ECO:0000259" key="12">
    <source>
        <dbReference type="Pfam" id="PF08264"/>
    </source>
</evidence>
<dbReference type="Proteomes" id="UP000012042">
    <property type="component" value="Chromosome"/>
</dbReference>
<dbReference type="HOGENOM" id="CLU_004427_0_0_9"/>
<dbReference type="GO" id="GO:0002161">
    <property type="term" value="F:aminoacyl-tRNA deacylase activity"/>
    <property type="evidence" value="ECO:0007669"/>
    <property type="project" value="InterPro"/>
</dbReference>
<accession>M5ADW8</accession>
<dbReference type="HAMAP" id="MF_00049_B">
    <property type="entry name" value="Leu_tRNA_synth_B"/>
    <property type="match status" value="1"/>
</dbReference>
<dbReference type="SUPFAM" id="SSF52374">
    <property type="entry name" value="Nucleotidylyl transferase"/>
    <property type="match status" value="1"/>
</dbReference>
<dbReference type="Gene3D" id="3.40.50.620">
    <property type="entry name" value="HUPs"/>
    <property type="match status" value="2"/>
</dbReference>
<dbReference type="InterPro" id="IPR002300">
    <property type="entry name" value="aa-tRNA-synth_Ia"/>
</dbReference>
<comment type="similarity">
    <text evidence="1 9 10">Belongs to the class-I aminoacyl-tRNA synthetase family.</text>
</comment>
<sequence length="841" mass="95950">MVPRKDALQKSIFGPLGAFFVARRRNEKERRILAYKHQIIERKWQHYWRANHTFETSDSQTKPKYYVMDMFPYPSGQGLHVGHPEGYTATDIMARLKRMQGFNVLHPMGWDAFGLPAEQYALKTGHNPKDFTAHNIKNFKRQIRSLGFSYDWSREINTTDESYYKWTQWIFEQLYKKGLAYEDKIMVNWAPDFMGGTVVANEEVIDGKTERGGYPVYRVPMRQWVLKITAYADRLIDDLDDLDWPDSIKEMQRNWIGRSEGASVFFPVDGQADTKIEVYTTRPDTLFGATYMVLAPEHAAVAKITTPEQADAVKAYQEAIESKSDLERTDLNKDKTGVFTGAYGINPLSGKKLPIWIGDYVLSSYGTGAIMAVPAHDERDYEFATKFNLPITQVIEGDADTDITEAAYTGDGKHINSDFMNGMDKQTAISAAIDWLTEHDAGHKQVNFRLRDWIFSRQRYWGEPIPVIHWEDGETTLVPEDELPLKLPAAKQLEPSGTGESPLANLDDWVNVVDENGRKGKRETNTMPQWAGSSWYFLRYVDPTNDQAIADPEKLKYWMPVDLYIGGAEHAVLHLLYARFWHKFLYDLGVVPTKEPFQKLVNQGMILGTNHEKMSKSKGNVINPDEIVEKHGADTLRLYEMFMGPLEASKPWSTEGINGSRRWLDRVWRLLIDDNNRLRDRVTMINDGALDKIYNQTVKTVTEDLEAMRFNVAISQLMVFVNEAYKVDSLPMIYMEGFVKLISPIVPHIAEELWSLLGHDETIAYAKWPTYDAKQLVEDVVELVVQVNGKVRAHLKVAKDATKDAIEAAALADETVQVHTDGKTVRKVIVVPGKLVNIVAN</sequence>
<evidence type="ECO:0000256" key="3">
    <source>
        <dbReference type="ARBA" id="ARBA00022598"/>
    </source>
</evidence>
<keyword evidence="7 9" id="KW-0030">Aminoacyl-tRNA synthetase</keyword>
<reference evidence="15 16" key="1">
    <citation type="journal article" date="2013" name="PLoS ONE">
        <title>Genomic Analysis by Deep Sequencing of the Probiotic Lactobacillus brevis KB290 Harboring Nine Plasmids Reveals Genomic Stability.</title>
        <authorList>
            <person name="Fukao M."/>
            <person name="Oshima K."/>
            <person name="Morita H."/>
            <person name="Toh H."/>
            <person name="Suda W."/>
            <person name="Kim S.W."/>
            <person name="Suzuki S."/>
            <person name="Yakabe T."/>
            <person name="Hattori M."/>
            <person name="Yajima N."/>
        </authorList>
    </citation>
    <scope>NUCLEOTIDE SEQUENCE [LARGE SCALE GENOMIC DNA]</scope>
    <source>
        <strain evidence="15 16">KB290</strain>
    </source>
</reference>
<dbReference type="PANTHER" id="PTHR43740:SF2">
    <property type="entry name" value="LEUCINE--TRNA LIGASE, MITOCHONDRIAL"/>
    <property type="match status" value="1"/>
</dbReference>
<evidence type="ECO:0000256" key="7">
    <source>
        <dbReference type="ARBA" id="ARBA00023146"/>
    </source>
</evidence>
<evidence type="ECO:0000256" key="6">
    <source>
        <dbReference type="ARBA" id="ARBA00022917"/>
    </source>
</evidence>
<dbReference type="PROSITE" id="PS00178">
    <property type="entry name" value="AA_TRNA_LIGASE_I"/>
    <property type="match status" value="1"/>
</dbReference>
<keyword evidence="5 9" id="KW-0067">ATP-binding</keyword>
<dbReference type="Gene3D" id="3.90.740.10">
    <property type="entry name" value="Valyl/Leucyl/Isoleucyl-tRNA synthetase, editing domain"/>
    <property type="match status" value="1"/>
</dbReference>
<dbReference type="InterPro" id="IPR002302">
    <property type="entry name" value="Leu-tRNA-ligase"/>
</dbReference>
<feature type="domain" description="Methionyl/Valyl/Leucyl/Isoleucyl-tRNA synthetase anticodon-binding" evidence="12">
    <location>
        <begin position="693"/>
        <end position="805"/>
    </location>
</feature>
<feature type="binding site" evidence="9">
    <location>
        <position position="616"/>
    </location>
    <ligand>
        <name>ATP</name>
        <dbReference type="ChEBI" id="CHEBI:30616"/>
    </ligand>
</feature>
<feature type="domain" description="Aminoacyl-tRNA synthetase class Ia" evidence="11">
    <location>
        <begin position="450"/>
        <end position="639"/>
    </location>
</feature>
<dbReference type="PATRIC" id="fig|1001583.3.peg.896"/>
<organism evidence="15 16">
    <name type="scientific">Levilactobacillus brevis KB290</name>
    <dbReference type="NCBI Taxonomy" id="1001583"/>
    <lineage>
        <taxon>Bacteria</taxon>
        <taxon>Bacillati</taxon>
        <taxon>Bacillota</taxon>
        <taxon>Bacilli</taxon>
        <taxon>Lactobacillales</taxon>
        <taxon>Lactobacillaceae</taxon>
        <taxon>Levilactobacillus</taxon>
    </lineage>
</organism>
<dbReference type="Gene3D" id="1.10.730.10">
    <property type="entry name" value="Isoleucyl-tRNA Synthetase, Domain 1"/>
    <property type="match status" value="1"/>
</dbReference>
<comment type="subcellular location">
    <subcellularLocation>
        <location evidence="9">Cytoplasm</location>
    </subcellularLocation>
</comment>
<dbReference type="GO" id="GO:0006429">
    <property type="term" value="P:leucyl-tRNA aminoacylation"/>
    <property type="evidence" value="ECO:0007669"/>
    <property type="project" value="UniProtKB-UniRule"/>
</dbReference>
<dbReference type="NCBIfam" id="TIGR00396">
    <property type="entry name" value="leuS_bact"/>
    <property type="match status" value="1"/>
</dbReference>
<dbReference type="Pfam" id="PF13603">
    <property type="entry name" value="tRNA-synt_1_2"/>
    <property type="match status" value="1"/>
</dbReference>
<dbReference type="FunFam" id="3.40.50.620:FF:000077">
    <property type="entry name" value="Leucine--tRNA ligase"/>
    <property type="match status" value="1"/>
</dbReference>
<protein>
    <recommendedName>
        <fullName evidence="9">Leucine--tRNA ligase</fullName>
        <ecNumber evidence="9">6.1.1.4</ecNumber>
    </recommendedName>
    <alternativeName>
        <fullName evidence="9">Leucyl-tRNA synthetase</fullName>
        <shortName evidence="9">LeuRS</shortName>
    </alternativeName>
</protein>
<dbReference type="Gene3D" id="3.10.20.590">
    <property type="match status" value="1"/>
</dbReference>
<name>M5ADW8_LEVBR</name>
<dbReference type="Pfam" id="PF00133">
    <property type="entry name" value="tRNA-synt_1"/>
    <property type="match status" value="1"/>
</dbReference>
<feature type="short sequence motif" description="'KMSKS' region" evidence="9">
    <location>
        <begin position="613"/>
        <end position="617"/>
    </location>
</feature>
<dbReference type="SUPFAM" id="SSF50677">
    <property type="entry name" value="ValRS/IleRS/LeuRS editing domain"/>
    <property type="match status" value="1"/>
</dbReference>
<dbReference type="GO" id="GO:0004823">
    <property type="term" value="F:leucine-tRNA ligase activity"/>
    <property type="evidence" value="ECO:0007669"/>
    <property type="project" value="UniProtKB-UniRule"/>
</dbReference>
<evidence type="ECO:0000256" key="4">
    <source>
        <dbReference type="ARBA" id="ARBA00022741"/>
    </source>
</evidence>
<feature type="domain" description="Leucyl-tRNA synthetase editing" evidence="14">
    <location>
        <begin position="253"/>
        <end position="436"/>
    </location>
</feature>
<comment type="caution">
    <text evidence="9">Lacks conserved residue(s) required for the propagation of feature annotation.</text>
</comment>
<dbReference type="Pfam" id="PF08264">
    <property type="entry name" value="Anticodon_1"/>
    <property type="match status" value="1"/>
</dbReference>
<evidence type="ECO:0000259" key="13">
    <source>
        <dbReference type="Pfam" id="PF09334"/>
    </source>
</evidence>
<keyword evidence="3 9" id="KW-0436">Ligase</keyword>
<dbReference type="InterPro" id="IPR009008">
    <property type="entry name" value="Val/Leu/Ile-tRNA-synth_edit"/>
</dbReference>
<evidence type="ECO:0000256" key="1">
    <source>
        <dbReference type="ARBA" id="ARBA00005594"/>
    </source>
</evidence>
<gene>
    <name evidence="9" type="primary">leuS</name>
    <name evidence="15" type="ORF">LVISKB_0907</name>
</gene>
<dbReference type="InterPro" id="IPR013155">
    <property type="entry name" value="M/V/L/I-tRNA-synth_anticd-bd"/>
</dbReference>
<dbReference type="InterPro" id="IPR025709">
    <property type="entry name" value="Leu_tRNA-synth_edit"/>
</dbReference>
<dbReference type="InterPro" id="IPR009080">
    <property type="entry name" value="tRNAsynth_Ia_anticodon-bd"/>
</dbReference>
<dbReference type="Pfam" id="PF09334">
    <property type="entry name" value="tRNA-synt_1g"/>
    <property type="match status" value="1"/>
</dbReference>
<evidence type="ECO:0000256" key="5">
    <source>
        <dbReference type="ARBA" id="ARBA00022840"/>
    </source>
</evidence>
<dbReference type="KEGG" id="lbk:LVISKB_0907"/>
<keyword evidence="2 9" id="KW-0963">Cytoplasm</keyword>
<dbReference type="EC" id="6.1.1.4" evidence="9"/>
<feature type="domain" description="Methionyl/Leucyl tRNA synthetase" evidence="13">
    <location>
        <begin position="66"/>
        <end position="190"/>
    </location>
</feature>
<dbReference type="InterPro" id="IPR015413">
    <property type="entry name" value="Methionyl/Leucyl_tRNA_Synth"/>
</dbReference>
<dbReference type="GO" id="GO:0005524">
    <property type="term" value="F:ATP binding"/>
    <property type="evidence" value="ECO:0007669"/>
    <property type="project" value="UniProtKB-UniRule"/>
</dbReference>